<sequence>MTLTEAALRYDRVTIAGLLVVLLGAVISYIGISRAEDPAVTVRVAQVVTYLPGATPERVEQLVTDPLETAIMEMPELDYVESTSRSGVSIIRVELRSDVHDVQAGWDKLRRKIDDNRQELPDEARAPIINDEFGDVFGIMLSLTGEGYDQAELKEVADDVRDRLLMLGDVAKVSIHGYAEEQIFLDYNEARLAELGVSPQGLAQLLAARNIILPGGAIRTEDERLAVEPSGNFEHIDDIRNALVPLPDGALIPLGSLLEVRHGYADPPMTRYHASGVQGLALGISMREGGNILDLGEQVQGAIRHLQQRLPVGLEFEVLADQPARVDERINEFLINLLQAVVLVCVVMLLFLGLRTGLIVASLVPMSIMTCLAFMGLFDIGLHQVSLGALIIALGMLVDNAIVMVESIQVSAREGKTVREAALGSARQLRFPLLTASLTTAAAFLPQFLAVSDVGEYTRSLFQVVTITLLASWLLSLTMIPLLCVAFIKNRRPAPNGDHEDDGERVVDGHAINNGEGEGGGAGRPGPSRRERLNAAIHARYRGMLLALLHHRGLTLLAGGALLGVAYIGFGQLPKIFFPQAERTIVTVELRLPYSAPIERTRETVEAIETFLRDELAAERGEGDEWDVDGVTHWGSFIGFGGERYIINHAPEPPSPEYAFLLLQTNRWQAANGVIERLDEWLSAHFPDLNASVEATSFGPPVTVPLSVRISGDDEDRLRDIAADVRERTASLAGTRSVRDDWGEWIKRLRIDVDPARALRAGVTEQDVALSLQTALSGFTVGTFRDGDTLVAIQLRQEGGERRTLDELEGVVIMPAGGGQGVPLAQVADVALDWGPARILRRDRHRTISVESELAGGVTAAAMAEELRPWLEERRQEWPEGYFFEFGGEVESSSIAIRSIVDNMPIGAMVILLLLVVQFNSLRRPLIVLTTIPLSLIGAIFGLIITGSHFGIMTFLGVVSLAGIVINNTIVLIDRIDLEIQTGLTPQQAILEAGRRRLRPVVMSTITTCGGLLPLWLGGGLLWEPMAITIIFGLLAASVITLCIVPVLYSLLMRVPFDKVRVARGGSEAGSVSR</sequence>
<dbReference type="OrthoDB" id="9757940at2"/>
<dbReference type="InterPro" id="IPR027463">
    <property type="entry name" value="AcrB_DN_DC_subdom"/>
</dbReference>
<dbReference type="SUPFAM" id="SSF82866">
    <property type="entry name" value="Multidrug efflux transporter AcrB transmembrane domain"/>
    <property type="match status" value="2"/>
</dbReference>
<feature type="transmembrane region" description="Helical" evidence="2">
    <location>
        <begin position="900"/>
        <end position="919"/>
    </location>
</feature>
<keyword evidence="4" id="KW-1185">Reference proteome</keyword>
<gene>
    <name evidence="3" type="ORF">C1H69_04415</name>
</gene>
<name>A0A2N7U932_9GAMM</name>
<accession>A0A2N7U932</accession>
<feature type="transmembrane region" description="Helical" evidence="2">
    <location>
        <begin position="952"/>
        <end position="973"/>
    </location>
</feature>
<feature type="transmembrane region" description="Helical" evidence="2">
    <location>
        <begin position="358"/>
        <end position="378"/>
    </location>
</feature>
<dbReference type="Gene3D" id="3.30.2090.10">
    <property type="entry name" value="Multidrug efflux transporter AcrB TolC docking domain, DN and DC subdomains"/>
    <property type="match status" value="2"/>
</dbReference>
<feature type="transmembrane region" description="Helical" evidence="2">
    <location>
        <begin position="384"/>
        <end position="408"/>
    </location>
</feature>
<proteinExistence type="predicted"/>
<feature type="transmembrane region" description="Helical" evidence="2">
    <location>
        <begin position="333"/>
        <end position="351"/>
    </location>
</feature>
<dbReference type="Proteomes" id="UP000235803">
    <property type="component" value="Unassembled WGS sequence"/>
</dbReference>
<keyword evidence="2" id="KW-0472">Membrane</keyword>
<feature type="transmembrane region" description="Helical" evidence="2">
    <location>
        <begin position="429"/>
        <end position="449"/>
    </location>
</feature>
<dbReference type="SUPFAM" id="SSF82714">
    <property type="entry name" value="Multidrug efflux transporter AcrB TolC docking domain, DN and DC subdomains"/>
    <property type="match status" value="2"/>
</dbReference>
<dbReference type="SUPFAM" id="SSF82693">
    <property type="entry name" value="Multidrug efflux transporter AcrB pore domain, PN1, PN2, PC1 and PC2 subdomains"/>
    <property type="match status" value="2"/>
</dbReference>
<evidence type="ECO:0000256" key="2">
    <source>
        <dbReference type="SAM" id="Phobius"/>
    </source>
</evidence>
<feature type="transmembrane region" description="Helical" evidence="2">
    <location>
        <begin position="926"/>
        <end position="946"/>
    </location>
</feature>
<dbReference type="RefSeq" id="WP_102652196.1">
    <property type="nucleotide sequence ID" value="NZ_PNRF01000010.1"/>
</dbReference>
<protein>
    <submittedName>
        <fullName evidence="3">AcrB/AcrD/AcrF family protein</fullName>
    </submittedName>
</protein>
<dbReference type="Pfam" id="PF00873">
    <property type="entry name" value="ACR_tran"/>
    <property type="match status" value="1"/>
</dbReference>
<feature type="transmembrane region" description="Helical" evidence="2">
    <location>
        <begin position="1029"/>
        <end position="1052"/>
    </location>
</feature>
<dbReference type="GO" id="GO:0005886">
    <property type="term" value="C:plasma membrane"/>
    <property type="evidence" value="ECO:0007669"/>
    <property type="project" value="TreeGrafter"/>
</dbReference>
<dbReference type="InterPro" id="IPR001036">
    <property type="entry name" value="Acrflvin-R"/>
</dbReference>
<comment type="caution">
    <text evidence="3">The sequence shown here is derived from an EMBL/GenBank/DDBJ whole genome shotgun (WGS) entry which is preliminary data.</text>
</comment>
<evidence type="ECO:0000313" key="4">
    <source>
        <dbReference type="Proteomes" id="UP000235803"/>
    </source>
</evidence>
<feature type="transmembrane region" description="Helical" evidence="2">
    <location>
        <begin position="461"/>
        <end position="488"/>
    </location>
</feature>
<feature type="transmembrane region" description="Helical" evidence="2">
    <location>
        <begin position="1001"/>
        <end position="1023"/>
    </location>
</feature>
<dbReference type="EMBL" id="PNRF01000010">
    <property type="protein sequence ID" value="PMR76946.1"/>
    <property type="molecule type" value="Genomic_DNA"/>
</dbReference>
<reference evidence="3 4" key="1">
    <citation type="submission" date="2018-01" db="EMBL/GenBank/DDBJ databases">
        <title>Halomonas endophytica sp. nov., isolated from storage liquid in the stems of Populus euphratica.</title>
        <authorList>
            <person name="Chen C."/>
        </authorList>
    </citation>
    <scope>NUCLEOTIDE SEQUENCE [LARGE SCALE GENOMIC DNA]</scope>
    <source>
        <strain evidence="3 4">MC28</strain>
    </source>
</reference>
<dbReference type="GO" id="GO:0042910">
    <property type="term" value="F:xenobiotic transmembrane transporter activity"/>
    <property type="evidence" value="ECO:0007669"/>
    <property type="project" value="TreeGrafter"/>
</dbReference>
<dbReference type="Gene3D" id="3.30.70.1320">
    <property type="entry name" value="Multidrug efflux transporter AcrB pore domain like"/>
    <property type="match status" value="1"/>
</dbReference>
<dbReference type="PRINTS" id="PR00702">
    <property type="entry name" value="ACRIFLAVINRP"/>
</dbReference>
<evidence type="ECO:0000256" key="1">
    <source>
        <dbReference type="SAM" id="MobiDB-lite"/>
    </source>
</evidence>
<feature type="transmembrane region" description="Helical" evidence="2">
    <location>
        <begin position="12"/>
        <end position="32"/>
    </location>
</feature>
<evidence type="ECO:0000313" key="3">
    <source>
        <dbReference type="EMBL" id="PMR76946.1"/>
    </source>
</evidence>
<organism evidence="3 4">
    <name type="scientific">Billgrantia endophytica</name>
    <dbReference type="NCBI Taxonomy" id="2033802"/>
    <lineage>
        <taxon>Bacteria</taxon>
        <taxon>Pseudomonadati</taxon>
        <taxon>Pseudomonadota</taxon>
        <taxon>Gammaproteobacteria</taxon>
        <taxon>Oceanospirillales</taxon>
        <taxon>Halomonadaceae</taxon>
        <taxon>Billgrantia</taxon>
    </lineage>
</organism>
<keyword evidence="2" id="KW-0812">Transmembrane</keyword>
<dbReference type="Gene3D" id="3.30.70.1430">
    <property type="entry name" value="Multidrug efflux transporter AcrB pore domain"/>
    <property type="match status" value="2"/>
</dbReference>
<feature type="region of interest" description="Disordered" evidence="1">
    <location>
        <begin position="510"/>
        <end position="529"/>
    </location>
</feature>
<dbReference type="PANTHER" id="PTHR32063">
    <property type="match status" value="1"/>
</dbReference>
<keyword evidence="2" id="KW-1133">Transmembrane helix</keyword>
<dbReference type="Gene3D" id="3.30.70.1440">
    <property type="entry name" value="Multidrug efflux transporter AcrB pore domain"/>
    <property type="match status" value="1"/>
</dbReference>
<dbReference type="PANTHER" id="PTHR32063:SF18">
    <property type="entry name" value="CATION EFFLUX SYSTEM PROTEIN"/>
    <property type="match status" value="1"/>
</dbReference>
<dbReference type="Gene3D" id="1.20.1640.10">
    <property type="entry name" value="Multidrug efflux transporter AcrB transmembrane domain"/>
    <property type="match status" value="2"/>
</dbReference>
<dbReference type="AlphaFoldDB" id="A0A2N7U932"/>
<feature type="transmembrane region" description="Helical" evidence="2">
    <location>
        <begin position="549"/>
        <end position="570"/>
    </location>
</feature>